<gene>
    <name evidence="4" type="ORF">RDB_LOCUS135752</name>
</gene>
<reference evidence="4" key="1">
    <citation type="submission" date="2021-01" db="EMBL/GenBank/DDBJ databases">
        <authorList>
            <person name="Kaushik A."/>
        </authorList>
    </citation>
    <scope>NUCLEOTIDE SEQUENCE</scope>
    <source>
        <strain evidence="4">AG2-2IIIB</strain>
    </source>
</reference>
<name>A0A8H3CRW0_9AGAM</name>
<proteinExistence type="predicted"/>
<sequence length="967" mass="107769">MFRHYSNHPSTIRAMDFLLPGNLTSPQSREGNPADTGHRRPVQPQDNTNIKYGCADRPEHDYEPEPDDCRPYVYTGRRDPGYTRPKRGSTFKMPMEFDQHGAELGKDARFWKVYVEEADDWDEELVHGWNKSLDATLVFAALFSAILTAFLIEISGRLKDDSGDEMSKTLVTISQTLVNIANGARPEQVSSGAAAQTTSFTPSRAAVLVSTLWYLSLSLSVATSFLAMLGKNWCHSFMAGRTGHPCIQARRRQQKWTMIERWKMQEFLVMLPSLIHLALLLFSIGLCIYVWDLNQTVALPVICVTGTAVGFYICSSLAASILDFFPYTTTTSRILRSKPMKEVYLVALWILQPALVFLAFIPMLFLITAEHLTPRSSALHRHVDKWLESFVEWSNSSLVMLPRNFPEAKRDENPKQDRVTSNALCWLIRNCEVPCSVDIALQAIAGANRDLPRRPLEACKAALLISRRLVSCRLYKESATDRQRIDLYVRALSFLGSHSASTSQDVAFKSSINEAEVMIWDLQSENENEAASLIIDGNFMPGDHNLQALRIGSTAASQGLQRLSGKRDDTMMEIIQLLQQHLDGAHELHSAALVSLINAATLLSICSPCGSDTTLLASLCMQLFNKNMYWLNIEPKYGITLAMCALLQNKHANRGSLVGQANARWTHAALHALLETQAPRKEGPGKLTWFAAAEVLSNPEAYGIEFSQSPKLCHLLNSAVRSISSIWDAIPAEQHLAPNDAAVESHLNNLQRIYTLSRVGTPVAEVYVFVVEAMCRVPSDRAKDLCGDLLSGFRFPGLSAEMVECIEQRNLVKVLKAALQHQSEVVQLIGISQLWLLYTLYQDSYSTRVVERDRLHQQLKMHSLGQGETTRQVLCYLGGSLEARLRAMGSQLGLANVYIFRVLECILQAKGTLASEPEWPRIQAALVDVPSSLRGLESFNRIMHNPPTLASPAAPSHISITVHQPEA</sequence>
<evidence type="ECO:0000313" key="4">
    <source>
        <dbReference type="EMBL" id="CAE6497273.1"/>
    </source>
</evidence>
<feature type="domain" description="DUF6535" evidence="3">
    <location>
        <begin position="111"/>
        <end position="291"/>
    </location>
</feature>
<feature type="region of interest" description="Disordered" evidence="1">
    <location>
        <begin position="20"/>
        <end position="77"/>
    </location>
</feature>
<organism evidence="4 5">
    <name type="scientific">Rhizoctonia solani</name>
    <dbReference type="NCBI Taxonomy" id="456999"/>
    <lineage>
        <taxon>Eukaryota</taxon>
        <taxon>Fungi</taxon>
        <taxon>Dikarya</taxon>
        <taxon>Basidiomycota</taxon>
        <taxon>Agaricomycotina</taxon>
        <taxon>Agaricomycetes</taxon>
        <taxon>Cantharellales</taxon>
        <taxon>Ceratobasidiaceae</taxon>
        <taxon>Rhizoctonia</taxon>
    </lineage>
</organism>
<comment type="caution">
    <text evidence="4">The sequence shown here is derived from an EMBL/GenBank/DDBJ whole genome shotgun (WGS) entry which is preliminary data.</text>
</comment>
<evidence type="ECO:0000259" key="3">
    <source>
        <dbReference type="Pfam" id="PF20153"/>
    </source>
</evidence>
<keyword evidence="2" id="KW-1133">Transmembrane helix</keyword>
<evidence type="ECO:0000256" key="2">
    <source>
        <dbReference type="SAM" id="Phobius"/>
    </source>
</evidence>
<feature type="transmembrane region" description="Helical" evidence="2">
    <location>
        <begin position="267"/>
        <end position="291"/>
    </location>
</feature>
<feature type="compositionally biased region" description="Basic and acidic residues" evidence="1">
    <location>
        <begin position="54"/>
        <end position="77"/>
    </location>
</feature>
<dbReference type="InterPro" id="IPR045338">
    <property type="entry name" value="DUF6535"/>
</dbReference>
<evidence type="ECO:0000313" key="5">
    <source>
        <dbReference type="Proteomes" id="UP000663843"/>
    </source>
</evidence>
<evidence type="ECO:0000256" key="1">
    <source>
        <dbReference type="SAM" id="MobiDB-lite"/>
    </source>
</evidence>
<keyword evidence="2" id="KW-0812">Transmembrane</keyword>
<feature type="transmembrane region" description="Helical" evidence="2">
    <location>
        <begin position="297"/>
        <end position="322"/>
    </location>
</feature>
<protein>
    <recommendedName>
        <fullName evidence="3">DUF6535 domain-containing protein</fullName>
    </recommendedName>
</protein>
<feature type="transmembrane region" description="Helical" evidence="2">
    <location>
        <begin position="211"/>
        <end position="229"/>
    </location>
</feature>
<dbReference type="AlphaFoldDB" id="A0A8H3CRW0"/>
<dbReference type="Pfam" id="PF20153">
    <property type="entry name" value="DUF6535"/>
    <property type="match status" value="1"/>
</dbReference>
<dbReference type="EMBL" id="CAJMWT010004848">
    <property type="protein sequence ID" value="CAE6497273.1"/>
    <property type="molecule type" value="Genomic_DNA"/>
</dbReference>
<accession>A0A8H3CRW0</accession>
<feature type="transmembrane region" description="Helical" evidence="2">
    <location>
        <begin position="343"/>
        <end position="367"/>
    </location>
</feature>
<feature type="transmembrane region" description="Helical" evidence="2">
    <location>
        <begin position="135"/>
        <end position="152"/>
    </location>
</feature>
<dbReference type="Proteomes" id="UP000663843">
    <property type="component" value="Unassembled WGS sequence"/>
</dbReference>
<keyword evidence="2" id="KW-0472">Membrane</keyword>